<feature type="non-terminal residue" evidence="1">
    <location>
        <position position="195"/>
    </location>
</feature>
<dbReference type="Proteomes" id="UP000051952">
    <property type="component" value="Unassembled WGS sequence"/>
</dbReference>
<organism evidence="1 2">
    <name type="scientific">Bodo saltans</name>
    <name type="common">Flagellated protozoan</name>
    <dbReference type="NCBI Taxonomy" id="75058"/>
    <lineage>
        <taxon>Eukaryota</taxon>
        <taxon>Discoba</taxon>
        <taxon>Euglenozoa</taxon>
        <taxon>Kinetoplastea</taxon>
        <taxon>Metakinetoplastina</taxon>
        <taxon>Eubodonida</taxon>
        <taxon>Bodonidae</taxon>
        <taxon>Bodo</taxon>
    </lineage>
</organism>
<evidence type="ECO:0000313" key="2">
    <source>
        <dbReference type="Proteomes" id="UP000051952"/>
    </source>
</evidence>
<protein>
    <submittedName>
        <fullName evidence="1">Uncharacterized protein</fullName>
    </submittedName>
</protein>
<keyword evidence="2" id="KW-1185">Reference proteome</keyword>
<accession>A0A0S4JQY3</accession>
<dbReference type="EMBL" id="CYKH01002068">
    <property type="protein sequence ID" value="CUG92618.1"/>
    <property type="molecule type" value="Genomic_DNA"/>
</dbReference>
<sequence length="195" mass="21961">MSALPADLTVQPMINGPTYPALEGYVAVRWVGEVMSMMPNINQSLFLDAIYRRKYFWLNDVTVGPLSDHCLVDSTSDLTCFCNVAMNNFYIGRVSPTTGTAVYLPYDSYYDPKLVTTSLPLSQCYLQQQNLLFLMTFALWYEASQLSMKALSYAFNAASGSEATMFASATYMPNIMQTLPNETLLTFEERLYATR</sequence>
<gene>
    <name evidence="1" type="ORF">BSAL_38515</name>
</gene>
<dbReference type="VEuPathDB" id="TriTrypDB:BSAL_38515"/>
<name>A0A0S4JQY3_BODSA</name>
<reference evidence="2" key="1">
    <citation type="submission" date="2015-09" db="EMBL/GenBank/DDBJ databases">
        <authorList>
            <consortium name="Pathogen Informatics"/>
        </authorList>
    </citation>
    <scope>NUCLEOTIDE SEQUENCE [LARGE SCALE GENOMIC DNA]</scope>
    <source>
        <strain evidence="2">Lake Konstanz</strain>
    </source>
</reference>
<proteinExistence type="predicted"/>
<dbReference type="AlphaFoldDB" id="A0A0S4JQY3"/>
<evidence type="ECO:0000313" key="1">
    <source>
        <dbReference type="EMBL" id="CUG92618.1"/>
    </source>
</evidence>